<evidence type="ECO:0000313" key="2">
    <source>
        <dbReference type="EMBL" id="JAS86389.1"/>
    </source>
</evidence>
<dbReference type="SUPFAM" id="SSF56219">
    <property type="entry name" value="DNase I-like"/>
    <property type="match status" value="1"/>
</dbReference>
<reference evidence="2" key="1">
    <citation type="submission" date="2015-11" db="EMBL/GenBank/DDBJ databases">
        <title>De novo transcriptome assembly of four potential Pierce s Disease insect vectors from Arizona vineyards.</title>
        <authorList>
            <person name="Tassone E.E."/>
        </authorList>
    </citation>
    <scope>NUCLEOTIDE SEQUENCE</scope>
</reference>
<dbReference type="InterPro" id="IPR005135">
    <property type="entry name" value="Endo/exonuclease/phosphatase"/>
</dbReference>
<protein>
    <recommendedName>
        <fullName evidence="1">Endonuclease/exonuclease/phosphatase domain-containing protein</fullName>
    </recommendedName>
</protein>
<dbReference type="PANTHER" id="PTHR33776:SF4">
    <property type="entry name" value="ENDONUCLEASE_EXONUCLEASE_PHOSPHATASE DOMAIN-CONTAINING PROTEIN"/>
    <property type="match status" value="1"/>
</dbReference>
<proteinExistence type="predicted"/>
<dbReference type="EMBL" id="GECU01021317">
    <property type="protein sequence ID" value="JAS86389.1"/>
    <property type="molecule type" value="Transcribed_RNA"/>
</dbReference>
<accession>A0A1B6IHJ5</accession>
<dbReference type="InterPro" id="IPR036691">
    <property type="entry name" value="Endo/exonu/phosph_ase_sf"/>
</dbReference>
<dbReference type="Pfam" id="PF03372">
    <property type="entry name" value="Exo_endo_phos"/>
    <property type="match status" value="1"/>
</dbReference>
<name>A0A1B6IHJ5_9HEMI</name>
<organism evidence="2">
    <name type="scientific">Homalodisca liturata</name>
    <dbReference type="NCBI Taxonomy" id="320908"/>
    <lineage>
        <taxon>Eukaryota</taxon>
        <taxon>Metazoa</taxon>
        <taxon>Ecdysozoa</taxon>
        <taxon>Arthropoda</taxon>
        <taxon>Hexapoda</taxon>
        <taxon>Insecta</taxon>
        <taxon>Pterygota</taxon>
        <taxon>Neoptera</taxon>
        <taxon>Paraneoptera</taxon>
        <taxon>Hemiptera</taxon>
        <taxon>Auchenorrhyncha</taxon>
        <taxon>Membracoidea</taxon>
        <taxon>Cicadellidae</taxon>
        <taxon>Cicadellinae</taxon>
        <taxon>Proconiini</taxon>
        <taxon>Homalodisca</taxon>
    </lineage>
</organism>
<feature type="domain" description="Endonuclease/exonuclease/phosphatase" evidence="1">
    <location>
        <begin position="45"/>
        <end position="211"/>
    </location>
</feature>
<dbReference type="AlphaFoldDB" id="A0A1B6IHJ5"/>
<sequence>MNSLKETSFKNSLFTTIDSSDLIIVHQNIRSLRSNFDDFLVFLESLKRKPDIIVLTEIWISDSEVVQYNLPTFLLHVQCNNKYRAGGVALFVFDQLNCVRQVKTTMATADVVHLHFKLERGIAVDLLAVYRLQAFSINMFNDEFQNTLSCIKSANFIVKGDLNINLLDTSIRSVEDYLILMASHGLNSLVNEPTRINNHSETCIDHVFCRSKFDSSVKYTAEVLKINITDHWMTVLGLNIKNNCISRITKNCFEHVSVNLNTLKLVVSQENWLEIYNCTSISDAFEMFLIKIQSYVSVYTNCVNVSNKFLKPWVDASIVKAVKEKNNLYKKVVKRPNDVNLNCC</sequence>
<dbReference type="Gene3D" id="3.60.10.10">
    <property type="entry name" value="Endonuclease/exonuclease/phosphatase"/>
    <property type="match status" value="1"/>
</dbReference>
<gene>
    <name evidence="2" type="ORF">g.25059</name>
</gene>
<dbReference type="GO" id="GO:0003824">
    <property type="term" value="F:catalytic activity"/>
    <property type="evidence" value="ECO:0007669"/>
    <property type="project" value="InterPro"/>
</dbReference>
<evidence type="ECO:0000259" key="1">
    <source>
        <dbReference type="Pfam" id="PF03372"/>
    </source>
</evidence>
<dbReference type="PANTHER" id="PTHR33776">
    <property type="entry name" value="ENDO/EXONUCLEASE/PHOSPHATASE DOMAIN-CONTAINING PROTEIN"/>
    <property type="match status" value="1"/>
</dbReference>